<keyword evidence="10 15" id="KW-0798">TonB box</keyword>
<evidence type="ECO:0000256" key="11">
    <source>
        <dbReference type="ARBA" id="ARBA00023136"/>
    </source>
</evidence>
<evidence type="ECO:0000313" key="19">
    <source>
        <dbReference type="EMBL" id="SIT06154.1"/>
    </source>
</evidence>
<dbReference type="InterPro" id="IPR039426">
    <property type="entry name" value="TonB-dep_rcpt-like"/>
</dbReference>
<accession>A0A1N7P6D7</accession>
<evidence type="ECO:0000256" key="16">
    <source>
        <dbReference type="SAM" id="MobiDB-lite"/>
    </source>
</evidence>
<keyword evidence="3 14" id="KW-0813">Transport</keyword>
<dbReference type="EMBL" id="FTOA01000006">
    <property type="protein sequence ID" value="SIT06154.1"/>
    <property type="molecule type" value="Genomic_DNA"/>
</dbReference>
<keyword evidence="9" id="KW-0406">Ion transport</keyword>
<dbReference type="Gene3D" id="2.40.170.20">
    <property type="entry name" value="TonB-dependent receptor, beta-barrel domain"/>
    <property type="match status" value="1"/>
</dbReference>
<evidence type="ECO:0000256" key="12">
    <source>
        <dbReference type="ARBA" id="ARBA00023170"/>
    </source>
</evidence>
<dbReference type="FunFam" id="2.170.130.10:FF:000001">
    <property type="entry name" value="Catecholate siderophore TonB-dependent receptor"/>
    <property type="match status" value="1"/>
</dbReference>
<evidence type="ECO:0000259" key="18">
    <source>
        <dbReference type="Pfam" id="PF07715"/>
    </source>
</evidence>
<dbReference type="PANTHER" id="PTHR32552:SF68">
    <property type="entry name" value="FERRICHROME OUTER MEMBRANE TRANSPORTER_PHAGE RECEPTOR"/>
    <property type="match status" value="1"/>
</dbReference>
<keyword evidence="5" id="KW-0410">Iron transport</keyword>
<dbReference type="Gene3D" id="2.170.130.10">
    <property type="entry name" value="TonB-dependent receptor, plug domain"/>
    <property type="match status" value="1"/>
</dbReference>
<keyword evidence="20" id="KW-1185">Reference proteome</keyword>
<evidence type="ECO:0000256" key="6">
    <source>
        <dbReference type="ARBA" id="ARBA00022692"/>
    </source>
</evidence>
<dbReference type="Pfam" id="PF00593">
    <property type="entry name" value="TonB_dep_Rec_b-barrel"/>
    <property type="match status" value="1"/>
</dbReference>
<keyword evidence="12" id="KW-0675">Receptor</keyword>
<evidence type="ECO:0000256" key="8">
    <source>
        <dbReference type="ARBA" id="ARBA00023004"/>
    </source>
</evidence>
<evidence type="ECO:0000256" key="2">
    <source>
        <dbReference type="ARBA" id="ARBA00009810"/>
    </source>
</evidence>
<evidence type="ECO:0000256" key="14">
    <source>
        <dbReference type="PROSITE-ProRule" id="PRU01360"/>
    </source>
</evidence>
<dbReference type="Proteomes" id="UP000185678">
    <property type="component" value="Unassembled WGS sequence"/>
</dbReference>
<dbReference type="GO" id="GO:0038023">
    <property type="term" value="F:signaling receptor activity"/>
    <property type="evidence" value="ECO:0007669"/>
    <property type="project" value="InterPro"/>
</dbReference>
<dbReference type="InterPro" id="IPR000531">
    <property type="entry name" value="Beta-barrel_TonB"/>
</dbReference>
<dbReference type="PANTHER" id="PTHR32552">
    <property type="entry name" value="FERRICHROME IRON RECEPTOR-RELATED"/>
    <property type="match status" value="1"/>
</dbReference>
<protein>
    <submittedName>
        <fullName evidence="19">Iron complex outermembrane recepter protein</fullName>
    </submittedName>
</protein>
<evidence type="ECO:0000259" key="17">
    <source>
        <dbReference type="Pfam" id="PF00593"/>
    </source>
</evidence>
<evidence type="ECO:0000313" key="20">
    <source>
        <dbReference type="Proteomes" id="UP000185678"/>
    </source>
</evidence>
<comment type="subcellular location">
    <subcellularLocation>
        <location evidence="1 14">Cell outer membrane</location>
        <topology evidence="1 14">Multi-pass membrane protein</topology>
    </subcellularLocation>
</comment>
<evidence type="ECO:0000256" key="5">
    <source>
        <dbReference type="ARBA" id="ARBA00022496"/>
    </source>
</evidence>
<evidence type="ECO:0000256" key="10">
    <source>
        <dbReference type="ARBA" id="ARBA00023077"/>
    </source>
</evidence>
<name>A0A1N7P6D7_9PROT</name>
<evidence type="ECO:0000256" key="4">
    <source>
        <dbReference type="ARBA" id="ARBA00022452"/>
    </source>
</evidence>
<dbReference type="SUPFAM" id="SSF56935">
    <property type="entry name" value="Porins"/>
    <property type="match status" value="1"/>
</dbReference>
<dbReference type="STRING" id="80876.SAMN05421779_106101"/>
<gene>
    <name evidence="19" type="ORF">SAMN05421779_106101</name>
</gene>
<dbReference type="GO" id="GO:0015344">
    <property type="term" value="F:siderophore uptake transmembrane transporter activity"/>
    <property type="evidence" value="ECO:0007669"/>
    <property type="project" value="TreeGrafter"/>
</dbReference>
<dbReference type="Pfam" id="PF07715">
    <property type="entry name" value="Plug"/>
    <property type="match status" value="1"/>
</dbReference>
<evidence type="ECO:0000256" key="3">
    <source>
        <dbReference type="ARBA" id="ARBA00022448"/>
    </source>
</evidence>
<keyword evidence="11 14" id="KW-0472">Membrane</keyword>
<evidence type="ECO:0000256" key="9">
    <source>
        <dbReference type="ARBA" id="ARBA00023065"/>
    </source>
</evidence>
<organism evidence="19 20">
    <name type="scientific">Insolitispirillum peregrinum</name>
    <dbReference type="NCBI Taxonomy" id="80876"/>
    <lineage>
        <taxon>Bacteria</taxon>
        <taxon>Pseudomonadati</taxon>
        <taxon>Pseudomonadota</taxon>
        <taxon>Alphaproteobacteria</taxon>
        <taxon>Rhodospirillales</taxon>
        <taxon>Novispirillaceae</taxon>
        <taxon>Insolitispirillum</taxon>
    </lineage>
</organism>
<feature type="domain" description="TonB-dependent receptor-like beta-barrel" evidence="17">
    <location>
        <begin position="291"/>
        <end position="735"/>
    </location>
</feature>
<dbReference type="OrthoDB" id="9760333at2"/>
<keyword evidence="7" id="KW-0732">Signal</keyword>
<dbReference type="InterPro" id="IPR036942">
    <property type="entry name" value="Beta-barrel_TonB_sf"/>
</dbReference>
<keyword evidence="8" id="KW-0408">Iron</keyword>
<evidence type="ECO:0000256" key="15">
    <source>
        <dbReference type="RuleBase" id="RU003357"/>
    </source>
</evidence>
<dbReference type="CDD" id="cd01347">
    <property type="entry name" value="ligand_gated_channel"/>
    <property type="match status" value="1"/>
</dbReference>
<dbReference type="InterPro" id="IPR010105">
    <property type="entry name" value="TonB_sidphr_rcpt"/>
</dbReference>
<dbReference type="GO" id="GO:0009279">
    <property type="term" value="C:cell outer membrane"/>
    <property type="evidence" value="ECO:0007669"/>
    <property type="project" value="UniProtKB-SubCell"/>
</dbReference>
<proteinExistence type="inferred from homology"/>
<keyword evidence="13 14" id="KW-0998">Cell outer membrane</keyword>
<sequence length="765" mass="83262">MNKGLLLKENMSGRPRPSAHRSGRQALLNGSALGWLALALGGVMFGLPQAADAQQAQTSSSDPASATQAGNGIQLNTVTVQGTASTETGAADPVSYVATSGSTATKTDTPLIEVPQSVSVITEKEMSDRGVKDLEDALAYTAGVQADQWGRDDRYQSFVIRGFDEGTKGVYRDGMSENIGGWFTTSRMEPYGLERVEVFKGSTSTLYGSNEPGGMVNATTKRPTTEPLHEVEVSYGSFNQKEIKSDFSGAVDSKGEWSYRLTSLLRDGDTQEDYSQNNRLYVAPALTWRPNEKAEITFLSDYYKVETTAANGVPEQLIGALDREAFLGEPGSNFFNTDQKTLGYQASYTLDNGLKISNSARYSHTDVDYETVYQRAYDATTDSMTRTAFVLSGTSDRMSMDTNAQYDWNTAWFKSKLLGGVELRRTHTDESYQTGETTGLNNVSSGSYSYAGTPAITALDTDFDWDVDQTAVALYVQDQIKIADHWVVTAGGRQDWVKTTVRGNEKVAGSSLDEDLKDQAFTMRGGLSYLFNNGLTPYVSYSESFNPVVFNAANGYTDADGNRVRPEPTEGKQYEVGLKYVPTFMDAVFTVAGFDLTQTNVVKTDPNTGAASQIGEVQVKGIELEGRINMWDGWSAVASYTVQDAEVTKSLTASEVGTRPDRVADQMASAWLSYAFGSGIAKGLTLGGGVRYTGDTVGYDGNGDKQVYNGYALFDASVNYQLFDGLTWSLTGKNLADKQYVSTCYYGTCYYGDAMTINTSLKYSW</sequence>
<evidence type="ECO:0000256" key="7">
    <source>
        <dbReference type="ARBA" id="ARBA00022729"/>
    </source>
</evidence>
<dbReference type="NCBIfam" id="TIGR01783">
    <property type="entry name" value="TonB-siderophor"/>
    <property type="match status" value="1"/>
</dbReference>
<feature type="region of interest" description="Disordered" evidence="16">
    <location>
        <begin position="1"/>
        <end position="23"/>
    </location>
</feature>
<dbReference type="InterPro" id="IPR012910">
    <property type="entry name" value="Plug_dom"/>
</dbReference>
<evidence type="ECO:0000256" key="13">
    <source>
        <dbReference type="ARBA" id="ARBA00023237"/>
    </source>
</evidence>
<feature type="domain" description="TonB-dependent receptor plug" evidence="18">
    <location>
        <begin position="111"/>
        <end position="214"/>
    </location>
</feature>
<dbReference type="PROSITE" id="PS52016">
    <property type="entry name" value="TONB_DEPENDENT_REC_3"/>
    <property type="match status" value="1"/>
</dbReference>
<comment type="similarity">
    <text evidence="2 14 15">Belongs to the TonB-dependent receptor family.</text>
</comment>
<keyword evidence="4 14" id="KW-1134">Transmembrane beta strand</keyword>
<dbReference type="GO" id="GO:0015891">
    <property type="term" value="P:siderophore transport"/>
    <property type="evidence" value="ECO:0007669"/>
    <property type="project" value="InterPro"/>
</dbReference>
<reference evidence="19 20" key="1">
    <citation type="submission" date="2017-01" db="EMBL/GenBank/DDBJ databases">
        <authorList>
            <person name="Mah S.A."/>
            <person name="Swanson W.J."/>
            <person name="Moy G.W."/>
            <person name="Vacquier V.D."/>
        </authorList>
    </citation>
    <scope>NUCLEOTIDE SEQUENCE [LARGE SCALE GENOMIC DNA]</scope>
    <source>
        <strain evidence="19 20">DSM 11589</strain>
    </source>
</reference>
<dbReference type="AlphaFoldDB" id="A0A1N7P6D7"/>
<evidence type="ECO:0000256" key="1">
    <source>
        <dbReference type="ARBA" id="ARBA00004571"/>
    </source>
</evidence>
<keyword evidence="6 14" id="KW-0812">Transmembrane</keyword>
<dbReference type="InterPro" id="IPR037066">
    <property type="entry name" value="Plug_dom_sf"/>
</dbReference>